<organism evidence="4 5">
    <name type="scientific">Aeoliella straminimaris</name>
    <dbReference type="NCBI Taxonomy" id="2954799"/>
    <lineage>
        <taxon>Bacteria</taxon>
        <taxon>Pseudomonadati</taxon>
        <taxon>Planctomycetota</taxon>
        <taxon>Planctomycetia</taxon>
        <taxon>Pirellulales</taxon>
        <taxon>Lacipirellulaceae</taxon>
        <taxon>Aeoliella</taxon>
    </lineage>
</organism>
<dbReference type="Pfam" id="PF20736">
    <property type="entry name" value="Glyco_hydro127M"/>
    <property type="match status" value="1"/>
</dbReference>
<evidence type="ECO:0000259" key="1">
    <source>
        <dbReference type="Pfam" id="PF07944"/>
    </source>
</evidence>
<comment type="caution">
    <text evidence="4">The sequence shown here is derived from an EMBL/GenBank/DDBJ whole genome shotgun (WGS) entry which is preliminary data.</text>
</comment>
<feature type="domain" description="Non-reducing end beta-L-arabinofuranosidase-like GH127 middle" evidence="2">
    <location>
        <begin position="474"/>
        <end position="569"/>
    </location>
</feature>
<dbReference type="AlphaFoldDB" id="A0A9X2FDK2"/>
<dbReference type="InterPro" id="IPR049174">
    <property type="entry name" value="Beta-AFase-like"/>
</dbReference>
<dbReference type="InterPro" id="IPR049049">
    <property type="entry name" value="Beta-AFase-like_GH127_C"/>
</dbReference>
<keyword evidence="5" id="KW-1185">Reference proteome</keyword>
<dbReference type="InterPro" id="IPR049046">
    <property type="entry name" value="Beta-AFase-like_GH127_middle"/>
</dbReference>
<protein>
    <submittedName>
        <fullName evidence="4">Glycoside hydrolase family 127 protein</fullName>
    </submittedName>
</protein>
<evidence type="ECO:0000313" key="4">
    <source>
        <dbReference type="EMBL" id="MCO6046248.1"/>
    </source>
</evidence>
<dbReference type="PANTHER" id="PTHR43465">
    <property type="entry name" value="DUF1680 DOMAIN PROTEIN (AFU_ORTHOLOGUE AFUA_1G08910)"/>
    <property type="match status" value="1"/>
</dbReference>
<dbReference type="Pfam" id="PF07944">
    <property type="entry name" value="Beta-AFase-like_GH127_cat"/>
    <property type="match status" value="1"/>
</dbReference>
<name>A0A9X2FDK2_9BACT</name>
<reference evidence="4" key="1">
    <citation type="submission" date="2022-06" db="EMBL/GenBank/DDBJ databases">
        <title>Aeoliella straminimaris, a novel planctomycete from sediments.</title>
        <authorList>
            <person name="Vitorino I.R."/>
            <person name="Lage O.M."/>
        </authorList>
    </citation>
    <scope>NUCLEOTIDE SEQUENCE</scope>
    <source>
        <strain evidence="4">ICT_H6.2</strain>
    </source>
</reference>
<dbReference type="PANTHER" id="PTHR43465:SF1">
    <property type="entry name" value="NON-REDUCING END BETA-L-ARABINOFURANOSIDASE"/>
    <property type="match status" value="1"/>
</dbReference>
<evidence type="ECO:0000313" key="5">
    <source>
        <dbReference type="Proteomes" id="UP001155241"/>
    </source>
</evidence>
<evidence type="ECO:0000259" key="3">
    <source>
        <dbReference type="Pfam" id="PF20737"/>
    </source>
</evidence>
<gene>
    <name evidence="4" type="ORF">NG895_20310</name>
</gene>
<keyword evidence="4" id="KW-0378">Hydrolase</keyword>
<dbReference type="RefSeq" id="WP_252854362.1">
    <property type="nucleotide sequence ID" value="NZ_JAMXLR010000072.1"/>
</dbReference>
<dbReference type="GO" id="GO:0016787">
    <property type="term" value="F:hydrolase activity"/>
    <property type="evidence" value="ECO:0007669"/>
    <property type="project" value="UniProtKB-KW"/>
</dbReference>
<dbReference type="InterPro" id="IPR012878">
    <property type="entry name" value="Beta-AFase-like_GH127_cat"/>
</dbReference>
<dbReference type="EMBL" id="JAMXLR010000072">
    <property type="protein sequence ID" value="MCO6046248.1"/>
    <property type="molecule type" value="Genomic_DNA"/>
</dbReference>
<dbReference type="Pfam" id="PF20737">
    <property type="entry name" value="Glyco_hydro127C"/>
    <property type="match status" value="1"/>
</dbReference>
<sequence length="687" mass="76483">MNSNPPGQRGSRATPSEVMCALVILLAGGRCVAAEPFAITDTSHSPHALLRPVGLDEAQWTEGFWSDRSRVCLEQTLPSMWELMRDSRYKPFLEHFLIAAGKQQGDYHGAAWNDGDFYKWIEAACYALESEPESDLASAIDQAAAAIVAAQREDGYIHTPVLIRARNGDEDARPFTDRHDFEVYNMGHLMTAGCVRYRATGKRDLLDAGRKAADFLERAFANPTPQMARQAVCPSHYMGLIELYRTTGEARYLKLAQRVIDLRNLAAGLEGGGDDNQDRLPFLEQREAVGHAVRANYLYAGAADLYLETGDERLSEPLEAVWHNVMEKKLYLTGGCGALYDGASPDASPAQDQITRVHQAYGRNYQLPNVTAHNETCASVGALLWNWRRLLATGDGRHADWMELALYNSILSGVSLDGTRYLYVNPLRVVATNPTEMRWSRQRKPFIVSFCCPPNVARTVAQSSGYAYSRSTGTLWVHLYGSNRLSTTIDGEPLELEQITEYPWQGEIAFCIQRAPAGDVALKLRFPAWAESHALTVNGQVAKAESADGYLTLSRTWKADDVVQLSLPMPVVKLESHPLVEESRNQLAVKRGPVVYCLESADLPEGVSLADVGLSTDSELQPVFNADLLGGVVTLEGELPVRESEEWKSLYRTVRESDTRKIRCRLVPYYAWGNRKQGEMTVWMPRM</sequence>
<dbReference type="InterPro" id="IPR008928">
    <property type="entry name" value="6-hairpin_glycosidase_sf"/>
</dbReference>
<dbReference type="Proteomes" id="UP001155241">
    <property type="component" value="Unassembled WGS sequence"/>
</dbReference>
<feature type="domain" description="Non-reducing end beta-L-arabinofuranosidase-like GH127 catalytic" evidence="1">
    <location>
        <begin position="59"/>
        <end position="463"/>
    </location>
</feature>
<dbReference type="SUPFAM" id="SSF48208">
    <property type="entry name" value="Six-hairpin glycosidases"/>
    <property type="match status" value="1"/>
</dbReference>
<evidence type="ECO:0000259" key="2">
    <source>
        <dbReference type="Pfam" id="PF20736"/>
    </source>
</evidence>
<dbReference type="Gene3D" id="1.50.10.20">
    <property type="match status" value="1"/>
</dbReference>
<accession>A0A9X2FDK2</accession>
<feature type="domain" description="Non-reducing end beta-L-arabinofuranosidase-like GH127 C-terminal" evidence="3">
    <location>
        <begin position="573"/>
        <end position="685"/>
    </location>
</feature>
<proteinExistence type="predicted"/>
<dbReference type="GO" id="GO:0005975">
    <property type="term" value="P:carbohydrate metabolic process"/>
    <property type="evidence" value="ECO:0007669"/>
    <property type="project" value="InterPro"/>
</dbReference>